<dbReference type="Pfam" id="PF19807">
    <property type="entry name" value="DUF6290"/>
    <property type="match status" value="1"/>
</dbReference>
<keyword evidence="2" id="KW-1185">Reference proteome</keyword>
<name>A0AAU9D2L3_9LACO</name>
<dbReference type="RefSeq" id="WP_317635652.1">
    <property type="nucleotide sequence ID" value="NZ_AP026802.1"/>
</dbReference>
<dbReference type="EMBL" id="AP026802">
    <property type="protein sequence ID" value="BDR57703.1"/>
    <property type="molecule type" value="Genomic_DNA"/>
</dbReference>
<reference evidence="1 2" key="1">
    <citation type="journal article" date="2023" name="Microbiol. Spectr.">
        <title>Symbiosis of Carpenter Bees with Uncharacterized Lactic Acid Bacteria Showing NAD Auxotrophy.</title>
        <authorList>
            <person name="Kawasaki S."/>
            <person name="Ozawa K."/>
            <person name="Mori T."/>
            <person name="Yamamoto A."/>
            <person name="Ito M."/>
            <person name="Ohkuma M."/>
            <person name="Sakamoto M."/>
            <person name="Matsutani M."/>
        </authorList>
    </citation>
    <scope>NUCLEOTIDE SEQUENCE [LARGE SCALE GENOMIC DNA]</scope>
    <source>
        <strain evidence="1 2">XA3</strain>
    </source>
</reference>
<dbReference type="KEGG" id="xap:XA3_01440"/>
<evidence type="ECO:0000313" key="1">
    <source>
        <dbReference type="EMBL" id="BDR57703.1"/>
    </source>
</evidence>
<organism evidence="1 2">
    <name type="scientific">Xylocopilactobacillus apicola</name>
    <dbReference type="NCBI Taxonomy" id="2932184"/>
    <lineage>
        <taxon>Bacteria</taxon>
        <taxon>Bacillati</taxon>
        <taxon>Bacillota</taxon>
        <taxon>Bacilli</taxon>
        <taxon>Lactobacillales</taxon>
        <taxon>Lactobacillaceae</taxon>
        <taxon>Xylocopilactobacillus</taxon>
    </lineage>
</organism>
<evidence type="ECO:0008006" key="3">
    <source>
        <dbReference type="Google" id="ProtNLM"/>
    </source>
</evidence>
<accession>A0AAU9D2L3</accession>
<dbReference type="Proteomes" id="UP001321861">
    <property type="component" value="Chromosome"/>
</dbReference>
<evidence type="ECO:0000313" key="2">
    <source>
        <dbReference type="Proteomes" id="UP001321861"/>
    </source>
</evidence>
<sequence>MTTTNEWLQKMADLYGVSLSDLLKKYSIEQLEDEYDAKVGEAAYKHYQEAGEPLKTIEQVMEELLKPNNAQ</sequence>
<proteinExistence type="predicted"/>
<dbReference type="InterPro" id="IPR046257">
    <property type="entry name" value="DUF6290"/>
</dbReference>
<dbReference type="NCBIfam" id="NF046040">
    <property type="entry name" value="RelB_antitoxin"/>
    <property type="match status" value="1"/>
</dbReference>
<gene>
    <name evidence="1" type="ORF">XA3_01440</name>
</gene>
<protein>
    <recommendedName>
        <fullName evidence="3">Antitoxin</fullName>
    </recommendedName>
</protein>
<dbReference type="AlphaFoldDB" id="A0AAU9D2L3"/>